<feature type="compositionally biased region" description="Basic and acidic residues" evidence="1">
    <location>
        <begin position="1"/>
        <end position="11"/>
    </location>
</feature>
<name>A0A4R6FGX1_9SPHN</name>
<gene>
    <name evidence="2" type="ORF">EV664_1097</name>
</gene>
<proteinExistence type="predicted"/>
<reference evidence="2 3" key="1">
    <citation type="submission" date="2019-03" db="EMBL/GenBank/DDBJ databases">
        <title>Genomic Encyclopedia of Type Strains, Phase IV (KMG-IV): sequencing the most valuable type-strain genomes for metagenomic binning, comparative biology and taxonomic classification.</title>
        <authorList>
            <person name="Goeker M."/>
        </authorList>
    </citation>
    <scope>NUCLEOTIDE SEQUENCE [LARGE SCALE GENOMIC DNA]</scope>
    <source>
        <strain evidence="2 3">DSM 25059</strain>
    </source>
</reference>
<accession>A0A4R6FGX1</accession>
<comment type="caution">
    <text evidence="2">The sequence shown here is derived from an EMBL/GenBank/DDBJ whole genome shotgun (WGS) entry which is preliminary data.</text>
</comment>
<evidence type="ECO:0000256" key="1">
    <source>
        <dbReference type="SAM" id="MobiDB-lite"/>
    </source>
</evidence>
<feature type="region of interest" description="Disordered" evidence="1">
    <location>
        <begin position="1"/>
        <end position="32"/>
    </location>
</feature>
<sequence length="289" mass="30301">MQYPRIDDPAHRRTPAKAGARSGFRTPAKAGVQSGAVRRSRLWIPAFAGIRVGLTAGLIAVLAACNPGSESNSTAPAPDNAAMTNDTAPATGNLDAAVQAAFGDNATYDGKNEHYVLDHHKLVQAPFGPVLVSEGTAQDAAHASAGLISAIYLKPEGSSYSVVKRYPEAIETGSFGEVGSWKIRDDLLDLPVIEAIGGGTWQGYSCQYTDLVELTADGPKTVARFQSAYSNKGAVTDDGTDISGRIADVAPGKSFTVNFTGSRSFDATYKLVNGKYVLQGGEDKQLDAC</sequence>
<dbReference type="Proteomes" id="UP000295493">
    <property type="component" value="Unassembled WGS sequence"/>
</dbReference>
<dbReference type="AlphaFoldDB" id="A0A4R6FGX1"/>
<keyword evidence="3" id="KW-1185">Reference proteome</keyword>
<evidence type="ECO:0000313" key="3">
    <source>
        <dbReference type="Proteomes" id="UP000295493"/>
    </source>
</evidence>
<evidence type="ECO:0000313" key="2">
    <source>
        <dbReference type="EMBL" id="TDN80619.1"/>
    </source>
</evidence>
<organism evidence="2 3">
    <name type="scientific">Stakelama pacifica</name>
    <dbReference type="NCBI Taxonomy" id="517720"/>
    <lineage>
        <taxon>Bacteria</taxon>
        <taxon>Pseudomonadati</taxon>
        <taxon>Pseudomonadota</taxon>
        <taxon>Alphaproteobacteria</taxon>
        <taxon>Sphingomonadales</taxon>
        <taxon>Sphingomonadaceae</taxon>
        <taxon>Stakelama</taxon>
    </lineage>
</organism>
<dbReference type="EMBL" id="SNWD01000009">
    <property type="protein sequence ID" value="TDN80619.1"/>
    <property type="molecule type" value="Genomic_DNA"/>
</dbReference>
<protein>
    <submittedName>
        <fullName evidence="2">Uncharacterized protein</fullName>
    </submittedName>
</protein>